<dbReference type="PANTHER" id="PTHR46580:SF2">
    <property type="entry name" value="MAM DOMAIN-CONTAINING PROTEIN"/>
    <property type="match status" value="1"/>
</dbReference>
<feature type="signal peptide" evidence="1">
    <location>
        <begin position="1"/>
        <end position="23"/>
    </location>
</feature>
<dbReference type="RefSeq" id="WP_201918496.1">
    <property type="nucleotide sequence ID" value="NZ_JAERQG010000001.1"/>
</dbReference>
<sequence length="728" mass="80801">MFKYFKSILLITSFLLQSSLSFSQYQFQLYQGTPVGVGSQKLKSPWVGGLNGVQYSQMDLNGDSVEDLIAYDRSSKLIHCFLLKEGQYQYAPAYNDFFPEEIFNFLILADFNADGKKDLFTAGNLGMIAYKNVGTNNIPQWEKQSNFLTYESKSGNEVNLQLINNDYPNISDIDNDGDIDILAFNTSGLESTIVFYKNLSIEQGQSPNMDILIEEETRWGNFEECNCGSFAFDTEDCNIGQQERGALHAGGKSIFAEYLDDDNIIDLITSHQECSELYSYSGASAGINPKYSDVSTSFPNSANPAAFNYYPNTMAISNNNDQKDLIISPNLEAQLSIAINYKSSNWLYTKDENGDYTLKTKAFLQEDMIDLGIQAGPSLFDYDNDNDLDLFVAYTNTDENNTIYSGVALFENIGDASSPSFSLINEDYLNFNGTDFSNLLIQFTDLNKDGEIDLAFQATENGQNALYTCISQNGQIDINNRNVIDNVFIGFGYSFHFVEVSDANKCDLLIGKSSGGLIHYENIGTLDNPSFEQANNTYLSISDDFFRSSLKLTSSDIDADGSTDLIVADQSGLIKVYSDFKSETEEFDTLYAYNQIQKSFSKTDLGSKNTLAAGFLYDSKYPTLITGSISGGLSVLRNVSEYPVEESALETKFSFYPNPNNGSNLTIELKEAATISIITLSGEVVINDLKLQAGSSSVTLESLKEGLYIISASFDKNTFESRKLLIKH</sequence>
<dbReference type="NCBIfam" id="TIGR04183">
    <property type="entry name" value="Por_Secre_tail"/>
    <property type="match status" value="1"/>
</dbReference>
<evidence type="ECO:0000313" key="3">
    <source>
        <dbReference type="EMBL" id="MBL0764692.1"/>
    </source>
</evidence>
<dbReference type="Proteomes" id="UP000642920">
    <property type="component" value="Unassembled WGS sequence"/>
</dbReference>
<protein>
    <submittedName>
        <fullName evidence="3">T9SS type A sorting domain-containing protein</fullName>
    </submittedName>
</protein>
<feature type="domain" description="Secretion system C-terminal sorting" evidence="2">
    <location>
        <begin position="656"/>
        <end position="726"/>
    </location>
</feature>
<dbReference type="InterPro" id="IPR026444">
    <property type="entry name" value="Secre_tail"/>
</dbReference>
<dbReference type="PANTHER" id="PTHR46580">
    <property type="entry name" value="SENSOR KINASE-RELATED"/>
    <property type="match status" value="1"/>
</dbReference>
<feature type="chain" id="PRO_5037761689" evidence="1">
    <location>
        <begin position="24"/>
        <end position="728"/>
    </location>
</feature>
<gene>
    <name evidence="3" type="ORF">JKP34_05475</name>
</gene>
<keyword evidence="4" id="KW-1185">Reference proteome</keyword>
<dbReference type="EMBL" id="JAERQG010000001">
    <property type="protein sequence ID" value="MBL0764692.1"/>
    <property type="molecule type" value="Genomic_DNA"/>
</dbReference>
<dbReference type="SUPFAM" id="SSF69318">
    <property type="entry name" value="Integrin alpha N-terminal domain"/>
    <property type="match status" value="2"/>
</dbReference>
<accession>A0A937A6P7</accession>
<evidence type="ECO:0000259" key="2">
    <source>
        <dbReference type="Pfam" id="PF18962"/>
    </source>
</evidence>
<evidence type="ECO:0000256" key="1">
    <source>
        <dbReference type="SAM" id="SignalP"/>
    </source>
</evidence>
<comment type="caution">
    <text evidence="3">The sequence shown here is derived from an EMBL/GenBank/DDBJ whole genome shotgun (WGS) entry which is preliminary data.</text>
</comment>
<proteinExistence type="predicted"/>
<evidence type="ECO:0000313" key="4">
    <source>
        <dbReference type="Proteomes" id="UP000642920"/>
    </source>
</evidence>
<reference evidence="3" key="1">
    <citation type="submission" date="2021-01" db="EMBL/GenBank/DDBJ databases">
        <title>Marivirga sp. nov., isolated from intertidal surface sediments.</title>
        <authorList>
            <person name="Zhang M."/>
        </authorList>
    </citation>
    <scope>NUCLEOTIDE SEQUENCE</scope>
    <source>
        <strain evidence="3">SM1354</strain>
    </source>
</reference>
<organism evidence="3 4">
    <name type="scientific">Marivirga atlantica</name>
    <dbReference type="NCBI Taxonomy" id="1548457"/>
    <lineage>
        <taxon>Bacteria</taxon>
        <taxon>Pseudomonadati</taxon>
        <taxon>Bacteroidota</taxon>
        <taxon>Cytophagia</taxon>
        <taxon>Cytophagales</taxon>
        <taxon>Marivirgaceae</taxon>
        <taxon>Marivirga</taxon>
    </lineage>
</organism>
<dbReference type="Pfam" id="PF18962">
    <property type="entry name" value="Por_Secre_tail"/>
    <property type="match status" value="1"/>
</dbReference>
<dbReference type="AlphaFoldDB" id="A0A937A6P7"/>
<dbReference type="InterPro" id="IPR028994">
    <property type="entry name" value="Integrin_alpha_N"/>
</dbReference>
<name>A0A937A6P7_9BACT</name>
<keyword evidence="1" id="KW-0732">Signal</keyword>